<proteinExistence type="inferred from homology"/>
<evidence type="ECO:0000259" key="8">
    <source>
        <dbReference type="Pfam" id="PF16363"/>
    </source>
</evidence>
<dbReference type="NCBIfam" id="NF007490">
    <property type="entry name" value="PRK10084.1"/>
    <property type="match status" value="1"/>
</dbReference>
<evidence type="ECO:0000256" key="3">
    <source>
        <dbReference type="ARBA" id="ARBA00008178"/>
    </source>
</evidence>
<dbReference type="PANTHER" id="PTHR43000">
    <property type="entry name" value="DTDP-D-GLUCOSE 4,6-DEHYDRATASE-RELATED"/>
    <property type="match status" value="1"/>
</dbReference>
<organism evidence="9 10">
    <name type="scientific">Vibrio atlanticus</name>
    <dbReference type="NCBI Taxonomy" id="693153"/>
    <lineage>
        <taxon>Bacteria</taxon>
        <taxon>Pseudomonadati</taxon>
        <taxon>Pseudomonadota</taxon>
        <taxon>Gammaproteobacteria</taxon>
        <taxon>Vibrionales</taxon>
        <taxon>Vibrionaceae</taxon>
        <taxon>Vibrio</taxon>
    </lineage>
</organism>
<comment type="catalytic activity">
    <reaction evidence="1 7">
        <text>dTDP-alpha-D-glucose = dTDP-4-dehydro-6-deoxy-alpha-D-glucose + H2O</text>
        <dbReference type="Rhea" id="RHEA:17221"/>
        <dbReference type="ChEBI" id="CHEBI:15377"/>
        <dbReference type="ChEBI" id="CHEBI:57477"/>
        <dbReference type="ChEBI" id="CHEBI:57649"/>
        <dbReference type="EC" id="4.2.1.46"/>
    </reaction>
</comment>
<evidence type="ECO:0000256" key="4">
    <source>
        <dbReference type="ARBA" id="ARBA00011990"/>
    </source>
</evidence>
<dbReference type="SUPFAM" id="SSF51735">
    <property type="entry name" value="NAD(P)-binding Rossmann-fold domains"/>
    <property type="match status" value="1"/>
</dbReference>
<dbReference type="InterPro" id="IPR005888">
    <property type="entry name" value="dTDP_Gluc_deHydtase"/>
</dbReference>
<evidence type="ECO:0000256" key="1">
    <source>
        <dbReference type="ARBA" id="ARBA00001539"/>
    </source>
</evidence>
<evidence type="ECO:0000256" key="2">
    <source>
        <dbReference type="ARBA" id="ARBA00001911"/>
    </source>
</evidence>
<dbReference type="EC" id="4.2.1.46" evidence="4 7"/>
<dbReference type="AlphaFoldDB" id="A0A1C3IID5"/>
<keyword evidence="5" id="KW-0520">NAD</keyword>
<evidence type="ECO:0000256" key="6">
    <source>
        <dbReference type="ARBA" id="ARBA00023239"/>
    </source>
</evidence>
<keyword evidence="6 7" id="KW-0456">Lyase</keyword>
<dbReference type="RefSeq" id="WP_065678220.1">
    <property type="nucleotide sequence ID" value="NZ_AP025460.1"/>
</dbReference>
<dbReference type="InterPro" id="IPR016040">
    <property type="entry name" value="NAD(P)-bd_dom"/>
</dbReference>
<reference evidence="10" key="1">
    <citation type="submission" date="2016-06" db="EMBL/GenBank/DDBJ databases">
        <authorList>
            <person name="Rodrigo-Torres Lidia"/>
            <person name="Arahal R.David."/>
        </authorList>
    </citation>
    <scope>NUCLEOTIDE SEQUENCE [LARGE SCALE GENOMIC DNA]</scope>
    <source>
        <strain evidence="10">CECT 7223</strain>
    </source>
</reference>
<feature type="domain" description="NAD(P)-binding" evidence="8">
    <location>
        <begin position="4"/>
        <end position="326"/>
    </location>
</feature>
<dbReference type="Gene3D" id="3.40.50.720">
    <property type="entry name" value="NAD(P)-binding Rossmann-like Domain"/>
    <property type="match status" value="1"/>
</dbReference>
<evidence type="ECO:0000313" key="9">
    <source>
        <dbReference type="EMBL" id="SBS61202.1"/>
    </source>
</evidence>
<dbReference type="GO" id="GO:0008460">
    <property type="term" value="F:dTDP-glucose 4,6-dehydratase activity"/>
    <property type="evidence" value="ECO:0007669"/>
    <property type="project" value="UniProtKB-EC"/>
</dbReference>
<gene>
    <name evidence="9" type="primary">rffG</name>
    <name evidence="9" type="ORF">VAT7223_00546</name>
</gene>
<dbReference type="GO" id="GO:0009225">
    <property type="term" value="P:nucleotide-sugar metabolic process"/>
    <property type="evidence" value="ECO:0007669"/>
    <property type="project" value="InterPro"/>
</dbReference>
<dbReference type="Proteomes" id="UP000092876">
    <property type="component" value="Unassembled WGS sequence"/>
</dbReference>
<comment type="cofactor">
    <cofactor evidence="2 7">
        <name>NAD(+)</name>
        <dbReference type="ChEBI" id="CHEBI:57540"/>
    </cofactor>
</comment>
<evidence type="ECO:0000256" key="5">
    <source>
        <dbReference type="ARBA" id="ARBA00023027"/>
    </source>
</evidence>
<dbReference type="InterPro" id="IPR036291">
    <property type="entry name" value="NAD(P)-bd_dom_sf"/>
</dbReference>
<dbReference type="GeneID" id="94231580"/>
<dbReference type="NCBIfam" id="TIGR01181">
    <property type="entry name" value="dTDP_gluc_dehyt"/>
    <property type="match status" value="1"/>
</dbReference>
<dbReference type="FunFam" id="3.40.50.720:FF:000108">
    <property type="entry name" value="dTDP-glucose 4,6-dehydratase"/>
    <property type="match status" value="1"/>
</dbReference>
<accession>A0A1C3IID5</accession>
<dbReference type="Gene3D" id="3.90.25.10">
    <property type="entry name" value="UDP-galactose 4-epimerase, domain 1"/>
    <property type="match status" value="1"/>
</dbReference>
<sequence>MKILITGGAGFIGSAVIRHIISNTQDLVINVDKLTYAGNLESLPEVDSHERYAFEQVDICNRAELDRIFTEHKPDAVMHLAAESHVDRSIDGPAVFIESNIVGTYNLLEAARTYWNTLSDDKKQEFRFHHISTDEVYGDLEGTDDLFTEKTSYAPSSPYSASKASSDHLVRAWLHTYGLPTIVTNCSNNYGPYHFPEKLIPLMILNALDGKSLPVYGNGMQIRDWLFVEDHARALYKVVTEGVVGETYNIGGYNEKTNIEVVNSICLLLEELVPDKPEGINQYCDLITYVTDRPGHDVRYAIDASKIGRELGWKPEETFESGIRKTVEWYLDNKSWWLRVLDGSYTGERLGISSEPVVIEKVAK</sequence>
<dbReference type="EMBL" id="FLQP01000007">
    <property type="protein sequence ID" value="SBS61202.1"/>
    <property type="molecule type" value="Genomic_DNA"/>
</dbReference>
<name>A0A1C3IID5_9VIBR</name>
<dbReference type="Pfam" id="PF16363">
    <property type="entry name" value="GDP_Man_Dehyd"/>
    <property type="match status" value="1"/>
</dbReference>
<protein>
    <recommendedName>
        <fullName evidence="4 7">dTDP-glucose 4,6-dehydratase</fullName>
        <ecNumber evidence="4 7">4.2.1.46</ecNumber>
    </recommendedName>
</protein>
<evidence type="ECO:0000256" key="7">
    <source>
        <dbReference type="RuleBase" id="RU004473"/>
    </source>
</evidence>
<comment type="similarity">
    <text evidence="3 7">Belongs to the NAD(P)-dependent epimerase/dehydratase family. dTDP-glucose dehydratase subfamily.</text>
</comment>
<dbReference type="CDD" id="cd05246">
    <property type="entry name" value="dTDP_GD_SDR_e"/>
    <property type="match status" value="1"/>
</dbReference>
<evidence type="ECO:0000313" key="10">
    <source>
        <dbReference type="Proteomes" id="UP000092876"/>
    </source>
</evidence>